<evidence type="ECO:0000256" key="1">
    <source>
        <dbReference type="SAM" id="Phobius"/>
    </source>
</evidence>
<gene>
    <name evidence="2" type="ORF">HA052_20810</name>
</gene>
<proteinExistence type="predicted"/>
<dbReference type="RefSeq" id="WP_166453405.1">
    <property type="nucleotide sequence ID" value="NZ_JAAOMA010000038.1"/>
</dbReference>
<reference evidence="2 3" key="1">
    <citation type="submission" date="2020-03" db="EMBL/GenBank/DDBJ databases">
        <title>Draft genome sequence of environmentally isolated cultures.</title>
        <authorList>
            <person name="Wilson H.S."/>
            <person name="De Leon M.E."/>
        </authorList>
    </citation>
    <scope>NUCLEOTIDE SEQUENCE [LARGE SCALE GENOMIC DNA]</scope>
    <source>
        <strain evidence="2 3">HSC-31F16</strain>
    </source>
</reference>
<keyword evidence="1" id="KW-0812">Transmembrane</keyword>
<feature type="transmembrane region" description="Helical" evidence="1">
    <location>
        <begin position="7"/>
        <end position="25"/>
    </location>
</feature>
<evidence type="ECO:0000313" key="2">
    <source>
        <dbReference type="EMBL" id="NHR07633.1"/>
    </source>
</evidence>
<comment type="caution">
    <text evidence="2">The sequence shown here is derived from an EMBL/GenBank/DDBJ whole genome shotgun (WGS) entry which is preliminary data.</text>
</comment>
<sequence length="96" mass="10533">MFQRLHDYRVYLLILPFTLALFAIDRVIAETWLQLGLALPVLVGVALVLRKSLFHIDVSQAGDIALHSPVGAALVVLADRLFMAAVLIGGVLWLRG</sequence>
<protein>
    <submittedName>
        <fullName evidence="2">Uncharacterized protein</fullName>
    </submittedName>
</protein>
<keyword evidence="3" id="KW-1185">Reference proteome</keyword>
<organism evidence="2 3">
    <name type="scientific">Chromobacterium fluminis</name>
    <dbReference type="NCBI Taxonomy" id="3044269"/>
    <lineage>
        <taxon>Bacteria</taxon>
        <taxon>Pseudomonadati</taxon>
        <taxon>Pseudomonadota</taxon>
        <taxon>Betaproteobacteria</taxon>
        <taxon>Neisseriales</taxon>
        <taxon>Chromobacteriaceae</taxon>
        <taxon>Chromobacterium</taxon>
    </lineage>
</organism>
<keyword evidence="1" id="KW-1133">Transmembrane helix</keyword>
<dbReference type="Proteomes" id="UP001515641">
    <property type="component" value="Unassembled WGS sequence"/>
</dbReference>
<evidence type="ECO:0000313" key="3">
    <source>
        <dbReference type="Proteomes" id="UP001515641"/>
    </source>
</evidence>
<feature type="transmembrane region" description="Helical" evidence="1">
    <location>
        <begin position="70"/>
        <end position="94"/>
    </location>
</feature>
<dbReference type="EMBL" id="JAAOMA010000038">
    <property type="protein sequence ID" value="NHR07633.1"/>
    <property type="molecule type" value="Genomic_DNA"/>
</dbReference>
<feature type="transmembrane region" description="Helical" evidence="1">
    <location>
        <begin position="31"/>
        <end position="49"/>
    </location>
</feature>
<name>A0ABX0LEF7_9NEIS</name>
<keyword evidence="1" id="KW-0472">Membrane</keyword>
<accession>A0ABX0LEF7</accession>